<feature type="region of interest" description="Disordered" evidence="2">
    <location>
        <begin position="733"/>
        <end position="857"/>
    </location>
</feature>
<feature type="region of interest" description="Disordered" evidence="2">
    <location>
        <begin position="53"/>
        <end position="83"/>
    </location>
</feature>
<feature type="coiled-coil region" evidence="1">
    <location>
        <begin position="306"/>
        <end position="596"/>
    </location>
</feature>
<feature type="signal peptide" evidence="3">
    <location>
        <begin position="1"/>
        <end position="25"/>
    </location>
</feature>
<keyword evidence="5" id="KW-1185">Reference proteome</keyword>
<comment type="caution">
    <text evidence="4">The sequence shown here is derived from an EMBL/GenBank/DDBJ whole genome shotgun (WGS) entry which is preliminary data.</text>
</comment>
<feature type="compositionally biased region" description="Basic residues" evidence="2">
    <location>
        <begin position="877"/>
        <end position="886"/>
    </location>
</feature>
<sequence>MPWHRALLGALAATSLALAPGPASAGEVVPTVQGSLVKQQQAELQRLLEERGAKLPELKASPSSLAGRPEGKEPRAGSELLGALRNQNRELQRVRQELEALKSQAPAVTAAPAPAAPAAVVAAPAKEAAAPAAEEEEEEEEEGGSAFAALNLVGILAAGGLYGYQTIQKKQAAEAEEAYKAKLEAERGNVGELKTQLGVVKEAVQREQDLSDKIRKEAMSAAAAASRQIELEREAKEAVSREKSLVERSLQAEQQLAEAMRKEAAATAEALEAERAAKFAADAEARELQRVLEETNKSLESERAFARKLGQQAAQTKEELQAALKASSELASRKAELEGDLQDEQDHVAELEAAAADFEAQLVSATEAAEKQKAAYEKLGKESMSLKDAMTVMKQRSAEMAVKAQKQADEAAAEREAADARYQELSDELASERQRIASMEAELSETQSRLARSAQEVERLKGELRSANATVESLKQDVKDLAKQVADAEAALATEQQASTEARAESVSLRSELASVQSELSGLSNKLAQESSEKAELQAAVEALRKQYTEVGDRLEQEQGLVLQLRKESGELRKAMSELETKNRTLAVNLQQREADFKQKVAAVELDLGKARQLDLGKARQAAEAERAARQDAAAAVAKLEGVIQGVRAEMIQAQEASNLATAELNQERSARLTAEQQVLKLRGQLDMIAQAEEAAREQAAQSLKALQGEFEEAKAKLDQIKAAKPKATTATKKAAAAPAADKSAAPAAEKPAAKAAEPAKPAAAPAKAAAEPAAPPKAAAEPAKPAAAPAKAAAEPAKPAPAAAAPAKAAAAPAEPPKPAKKAAVAEAAPASAKAEEAAAENGNGHKTEAAEAAEAKQPVAVAAAAAASSEPAAAPKKRGRKKASAKNPPFICGAANDCKTSGCSCPKAAPFCSDQGACLAVRSVPTVLFSTRFAGYTVDTFGSQQRERFLADFLAAAAQTTGLPIEVLTVRILAVRDASPTRRLQDASSSSSVVVDASLTVDTPQNPQLGQNGTTSVVDNLLLEPAALLAAFDSGPGNLLEVPDGGVQLNGTPVKTAAEQPVGDVVCAPTQNCLDTIVCRCPTDAPNCLTATTSSGAAGLCVPTPGAPEIVAVNYGTTTWKVYADIRAPAADGGAAITVYRVAGKDVNGALIFEAQGAGTAIAGGLLRFNFANSFPYETAISFSAVANNSRGAGPESAAFPFTTPPPQYRLAKVNSLLPASTDGTVPYDTWFVYFLTGPTASLDIVSLASQVPPAPASLTSSAPEGITGALKLVTLDATYKDKAYAGVFFPPAQSSSTPGSPTQGGLFGRVLFKTFANAASTRLSYDWYRLNQANADQYAAPTLRLVLNSPSVNKLVNLVWEPYWQPPVNHKPPFDQWVNEAITATSGSNRPVDTLYGNNDPAGSTSGGGWWVNECKSVLNYGGTQACGDVVRSLKAISDYYSVRSPGYMDDAYIIGITMALSNPNSIGYASNIEVEYDGQRLKWQFEPAA</sequence>
<dbReference type="STRING" id="3076.A0A2P6TJR5"/>
<accession>A0A2P6TJR5</accession>
<evidence type="ECO:0000256" key="3">
    <source>
        <dbReference type="SAM" id="SignalP"/>
    </source>
</evidence>
<gene>
    <name evidence="4" type="ORF">C2E21_6576</name>
</gene>
<keyword evidence="3" id="KW-0732">Signal</keyword>
<dbReference type="EMBL" id="LHPG02000013">
    <property type="protein sequence ID" value="PRW44327.1"/>
    <property type="molecule type" value="Genomic_DNA"/>
</dbReference>
<feature type="chain" id="PRO_5015157815" evidence="3">
    <location>
        <begin position="26"/>
        <end position="1493"/>
    </location>
</feature>
<dbReference type="Gene3D" id="1.10.287.1490">
    <property type="match status" value="1"/>
</dbReference>
<dbReference type="OrthoDB" id="515178at2759"/>
<feature type="compositionally biased region" description="Low complexity" evidence="2">
    <location>
        <begin position="823"/>
        <end position="834"/>
    </location>
</feature>
<proteinExistence type="predicted"/>
<feature type="region of interest" description="Disordered" evidence="2">
    <location>
        <begin position="869"/>
        <end position="888"/>
    </location>
</feature>
<protein>
    <submittedName>
        <fullName evidence="4">Flagellar attachment zone 1-like</fullName>
    </submittedName>
</protein>
<evidence type="ECO:0000256" key="1">
    <source>
        <dbReference type="SAM" id="Coils"/>
    </source>
</evidence>
<dbReference type="Proteomes" id="UP000239899">
    <property type="component" value="Unassembled WGS sequence"/>
</dbReference>
<evidence type="ECO:0000313" key="5">
    <source>
        <dbReference type="Proteomes" id="UP000239899"/>
    </source>
</evidence>
<reference evidence="4 5" key="1">
    <citation type="journal article" date="2018" name="Plant J.">
        <title>Genome sequences of Chlorella sorokiniana UTEX 1602 and Micractinium conductrix SAG 241.80: implications to maltose excretion by a green alga.</title>
        <authorList>
            <person name="Arriola M.B."/>
            <person name="Velmurugan N."/>
            <person name="Zhang Y."/>
            <person name="Plunkett M.H."/>
            <person name="Hondzo H."/>
            <person name="Barney B.M."/>
        </authorList>
    </citation>
    <scope>NUCLEOTIDE SEQUENCE [LARGE SCALE GENOMIC DNA]</scope>
    <source>
        <strain evidence="5">UTEX 1602</strain>
    </source>
</reference>
<evidence type="ECO:0000313" key="4">
    <source>
        <dbReference type="EMBL" id="PRW44327.1"/>
    </source>
</evidence>
<feature type="coiled-coil region" evidence="1">
    <location>
        <begin position="222"/>
        <end position="276"/>
    </location>
</feature>
<evidence type="ECO:0000256" key="2">
    <source>
        <dbReference type="SAM" id="MobiDB-lite"/>
    </source>
</evidence>
<feature type="coiled-coil region" evidence="1">
    <location>
        <begin position="690"/>
        <end position="724"/>
    </location>
</feature>
<organism evidence="4 5">
    <name type="scientific">Chlorella sorokiniana</name>
    <name type="common">Freshwater green alga</name>
    <dbReference type="NCBI Taxonomy" id="3076"/>
    <lineage>
        <taxon>Eukaryota</taxon>
        <taxon>Viridiplantae</taxon>
        <taxon>Chlorophyta</taxon>
        <taxon>core chlorophytes</taxon>
        <taxon>Trebouxiophyceae</taxon>
        <taxon>Chlorellales</taxon>
        <taxon>Chlorellaceae</taxon>
        <taxon>Chlorella clade</taxon>
        <taxon>Chlorella</taxon>
    </lineage>
</organism>
<keyword evidence="1" id="KW-0175">Coiled coil</keyword>
<feature type="compositionally biased region" description="Low complexity" evidence="2">
    <location>
        <begin position="733"/>
        <end position="814"/>
    </location>
</feature>
<name>A0A2P6TJR5_CHLSO</name>